<evidence type="ECO:0000313" key="1">
    <source>
        <dbReference type="EMBL" id="KAG5618463.1"/>
    </source>
</evidence>
<protein>
    <submittedName>
        <fullName evidence="1">Uncharacterized protein</fullName>
    </submittedName>
</protein>
<gene>
    <name evidence="1" type="ORF">H5410_018287</name>
</gene>
<reference evidence="1 2" key="1">
    <citation type="submission" date="2020-09" db="EMBL/GenBank/DDBJ databases">
        <title>De no assembly of potato wild relative species, Solanum commersonii.</title>
        <authorList>
            <person name="Cho K."/>
        </authorList>
    </citation>
    <scope>NUCLEOTIDE SEQUENCE [LARGE SCALE GENOMIC DNA]</scope>
    <source>
        <strain evidence="1">LZ3.2</strain>
        <tissue evidence="1">Leaf</tissue>
    </source>
</reference>
<evidence type="ECO:0000313" key="2">
    <source>
        <dbReference type="Proteomes" id="UP000824120"/>
    </source>
</evidence>
<proteinExistence type="predicted"/>
<organism evidence="1 2">
    <name type="scientific">Solanum commersonii</name>
    <name type="common">Commerson's wild potato</name>
    <name type="synonym">Commerson's nightshade</name>
    <dbReference type="NCBI Taxonomy" id="4109"/>
    <lineage>
        <taxon>Eukaryota</taxon>
        <taxon>Viridiplantae</taxon>
        <taxon>Streptophyta</taxon>
        <taxon>Embryophyta</taxon>
        <taxon>Tracheophyta</taxon>
        <taxon>Spermatophyta</taxon>
        <taxon>Magnoliopsida</taxon>
        <taxon>eudicotyledons</taxon>
        <taxon>Gunneridae</taxon>
        <taxon>Pentapetalae</taxon>
        <taxon>asterids</taxon>
        <taxon>lamiids</taxon>
        <taxon>Solanales</taxon>
        <taxon>Solanaceae</taxon>
        <taxon>Solanoideae</taxon>
        <taxon>Solaneae</taxon>
        <taxon>Solanum</taxon>
    </lineage>
</organism>
<dbReference type="EMBL" id="JACXVP010000003">
    <property type="protein sequence ID" value="KAG5618463.1"/>
    <property type="molecule type" value="Genomic_DNA"/>
</dbReference>
<comment type="caution">
    <text evidence="1">The sequence shown here is derived from an EMBL/GenBank/DDBJ whole genome shotgun (WGS) entry which is preliminary data.</text>
</comment>
<dbReference type="Proteomes" id="UP000824120">
    <property type="component" value="Chromosome 3"/>
</dbReference>
<keyword evidence="2" id="KW-1185">Reference proteome</keyword>
<dbReference type="AlphaFoldDB" id="A0A9J6A2X6"/>
<sequence length="73" mass="8918">MVWTCEEEMRRRTYEKVQQFGYKGYEKRQSLFFVPESVALKLRVFRKQPLYLHEVVIRSAYILSSQTSLVRFH</sequence>
<accession>A0A9J6A2X6</accession>
<name>A0A9J6A2X6_SOLCO</name>